<name>A0A127Q9P2_9BURK</name>
<dbReference type="STRING" id="279113.CPter91_4401"/>
<evidence type="ECO:0000313" key="2">
    <source>
        <dbReference type="Proteomes" id="UP000074561"/>
    </source>
</evidence>
<dbReference type="EMBL" id="CP013234">
    <property type="protein sequence ID" value="AMP06711.1"/>
    <property type="molecule type" value="Genomic_DNA"/>
</dbReference>
<evidence type="ECO:0000313" key="1">
    <source>
        <dbReference type="EMBL" id="AMP06711.1"/>
    </source>
</evidence>
<reference evidence="1 2" key="1">
    <citation type="submission" date="2015-11" db="EMBL/GenBank/DDBJ databases">
        <title>Exploring the genomic traits of fungus-feeding bacterial genus Collimonas.</title>
        <authorList>
            <person name="Song C."/>
            <person name="Schmidt R."/>
            <person name="de Jager V."/>
            <person name="Krzyzanowska D."/>
            <person name="Jongedijk E."/>
            <person name="Cankar K."/>
            <person name="Beekwilder J."/>
            <person name="van Veen A."/>
            <person name="de Boer W."/>
            <person name="van Veen J.A."/>
            <person name="Garbeva P."/>
        </authorList>
    </citation>
    <scope>NUCLEOTIDE SEQUENCE [LARGE SCALE GENOMIC DNA]</scope>
    <source>
        <strain evidence="1 2">Ter91</strain>
    </source>
</reference>
<sequence>MPALAGWIGRNASCGGRIAVGPVNFIQQRKVSVHRLFKYKSG</sequence>
<proteinExistence type="predicted"/>
<dbReference type="AlphaFoldDB" id="A0A127Q9P2"/>
<protein>
    <submittedName>
        <fullName evidence="1">Uncharacterized protein</fullName>
    </submittedName>
</protein>
<dbReference type="PATRIC" id="fig|279113.9.peg.4365"/>
<accession>A0A127Q9P2</accession>
<dbReference type="Proteomes" id="UP000074561">
    <property type="component" value="Chromosome"/>
</dbReference>
<dbReference type="KEGG" id="cpra:CPter91_4401"/>
<organism evidence="1 2">
    <name type="scientific">Collimonas pratensis</name>
    <dbReference type="NCBI Taxonomy" id="279113"/>
    <lineage>
        <taxon>Bacteria</taxon>
        <taxon>Pseudomonadati</taxon>
        <taxon>Pseudomonadota</taxon>
        <taxon>Betaproteobacteria</taxon>
        <taxon>Burkholderiales</taxon>
        <taxon>Oxalobacteraceae</taxon>
        <taxon>Collimonas</taxon>
    </lineage>
</organism>
<gene>
    <name evidence="1" type="ORF">CPter91_4401</name>
</gene>